<dbReference type="Pfam" id="PF01556">
    <property type="entry name" value="DnaJ_C"/>
    <property type="match status" value="1"/>
</dbReference>
<dbReference type="Gene3D" id="2.60.260.20">
    <property type="entry name" value="Urease metallochaperone UreE, N-terminal domain"/>
    <property type="match status" value="2"/>
</dbReference>
<dbReference type="CDD" id="cd10747">
    <property type="entry name" value="DnaJ_C"/>
    <property type="match status" value="1"/>
</dbReference>
<dbReference type="InterPro" id="IPR001623">
    <property type="entry name" value="DnaJ_domain"/>
</dbReference>
<sequence>MILFLFLISLISKEGARDFYQILGIKHDCTNKEIEHSYRILSKKYHPDKNKGDPQANEKFNDINDAYGVLRDYNKRRIYDLWGERGVHVYEAPKNTESFNPLTITGQNPLEDDSVSLIRNKGKAIRFYFPVDLLDFHTGKSYPLNITRRTMCRCPEAGFSCEKCRGRPTTQENVTLNLVVEKGTHEGTVVLFEGAGDVSENNSPGDVEVVIVSRKNPIYKRDGNDLHMDLKINLRESLLGFTKTIKHLDGTEILIESKNVTKSTTKIIIPNKGLAKYLYPGEFGDLIIHPKILLPKSFDHSQKLELVKVLSDAYSTSK</sequence>
<evidence type="ECO:0000259" key="2">
    <source>
        <dbReference type="PROSITE" id="PS50076"/>
    </source>
</evidence>
<dbReference type="InterPro" id="IPR008971">
    <property type="entry name" value="HSP40/DnaJ_pept-bd"/>
</dbReference>
<feature type="signal peptide" evidence="1">
    <location>
        <begin position="1"/>
        <end position="16"/>
    </location>
</feature>
<evidence type="ECO:0000256" key="1">
    <source>
        <dbReference type="SAM" id="SignalP"/>
    </source>
</evidence>
<gene>
    <name evidence="3" type="ORF">M9Y10_002160</name>
</gene>
<dbReference type="PANTHER" id="PTHR43888">
    <property type="entry name" value="DNAJ-LIKE-2, ISOFORM A-RELATED"/>
    <property type="match status" value="1"/>
</dbReference>
<dbReference type="SUPFAM" id="SSF49493">
    <property type="entry name" value="HSP40/DnaJ peptide-binding domain"/>
    <property type="match status" value="2"/>
</dbReference>
<dbReference type="PROSITE" id="PS50076">
    <property type="entry name" value="DNAJ_2"/>
    <property type="match status" value="1"/>
</dbReference>
<dbReference type="InterPro" id="IPR002939">
    <property type="entry name" value="DnaJ_C"/>
</dbReference>
<dbReference type="SMART" id="SM00271">
    <property type="entry name" value="DnaJ"/>
    <property type="match status" value="1"/>
</dbReference>
<keyword evidence="4" id="KW-1185">Reference proteome</keyword>
<dbReference type="EMBL" id="JAPFFF010000001">
    <property type="protein sequence ID" value="KAK8899838.1"/>
    <property type="molecule type" value="Genomic_DNA"/>
</dbReference>
<dbReference type="Proteomes" id="UP001470230">
    <property type="component" value="Unassembled WGS sequence"/>
</dbReference>
<reference evidence="3 4" key="1">
    <citation type="submission" date="2024-04" db="EMBL/GenBank/DDBJ databases">
        <title>Tritrichomonas musculus Genome.</title>
        <authorList>
            <person name="Alves-Ferreira E."/>
            <person name="Grigg M."/>
            <person name="Lorenzi H."/>
            <person name="Galac M."/>
        </authorList>
    </citation>
    <scope>NUCLEOTIDE SEQUENCE [LARGE SCALE GENOMIC DNA]</scope>
    <source>
        <strain evidence="3 4">EAF2021</strain>
    </source>
</reference>
<feature type="chain" id="PRO_5046695393" description="J domain-containing protein" evidence="1">
    <location>
        <begin position="17"/>
        <end position="318"/>
    </location>
</feature>
<organism evidence="3 4">
    <name type="scientific">Tritrichomonas musculus</name>
    <dbReference type="NCBI Taxonomy" id="1915356"/>
    <lineage>
        <taxon>Eukaryota</taxon>
        <taxon>Metamonada</taxon>
        <taxon>Parabasalia</taxon>
        <taxon>Tritrichomonadida</taxon>
        <taxon>Tritrichomonadidae</taxon>
        <taxon>Tritrichomonas</taxon>
    </lineage>
</organism>
<dbReference type="InterPro" id="IPR036869">
    <property type="entry name" value="J_dom_sf"/>
</dbReference>
<proteinExistence type="predicted"/>
<protein>
    <recommendedName>
        <fullName evidence="2">J domain-containing protein</fullName>
    </recommendedName>
</protein>
<dbReference type="CDD" id="cd06257">
    <property type="entry name" value="DnaJ"/>
    <property type="match status" value="1"/>
</dbReference>
<dbReference type="Gene3D" id="1.10.287.110">
    <property type="entry name" value="DnaJ domain"/>
    <property type="match status" value="1"/>
</dbReference>
<dbReference type="Pfam" id="PF00226">
    <property type="entry name" value="DnaJ"/>
    <property type="match status" value="1"/>
</dbReference>
<keyword evidence="1" id="KW-0732">Signal</keyword>
<feature type="domain" description="J" evidence="2">
    <location>
        <begin position="18"/>
        <end position="83"/>
    </location>
</feature>
<evidence type="ECO:0000313" key="3">
    <source>
        <dbReference type="EMBL" id="KAK8899838.1"/>
    </source>
</evidence>
<name>A0ABR2L9X9_9EUKA</name>
<accession>A0ABR2L9X9</accession>
<evidence type="ECO:0000313" key="4">
    <source>
        <dbReference type="Proteomes" id="UP001470230"/>
    </source>
</evidence>
<comment type="caution">
    <text evidence="3">The sequence shown here is derived from an EMBL/GenBank/DDBJ whole genome shotgun (WGS) entry which is preliminary data.</text>
</comment>
<dbReference type="PRINTS" id="PR00625">
    <property type="entry name" value="JDOMAIN"/>
</dbReference>
<dbReference type="InterPro" id="IPR044713">
    <property type="entry name" value="DNJA1/2-like"/>
</dbReference>
<dbReference type="SUPFAM" id="SSF46565">
    <property type="entry name" value="Chaperone J-domain"/>
    <property type="match status" value="1"/>
</dbReference>